<protein>
    <submittedName>
        <fullName evidence="3">Uncharacterized protein</fullName>
    </submittedName>
</protein>
<organism evidence="3 4">
    <name type="scientific">Xanthomonas phage FoX4</name>
    <dbReference type="NCBI Taxonomy" id="2723900"/>
    <lineage>
        <taxon>Viruses</taxon>
        <taxon>Duplodnaviria</taxon>
        <taxon>Heunggongvirae</taxon>
        <taxon>Uroviricota</taxon>
        <taxon>Caudoviricetes</taxon>
        <taxon>Foxquatrovirus</taxon>
        <taxon>Foxquatrovirus fox4</taxon>
    </lineage>
</organism>
<gene>
    <name evidence="3" type="ORF">XccvBFoX4_gp40</name>
</gene>
<reference evidence="3" key="1">
    <citation type="submission" date="2020-03" db="EMBL/GenBank/DDBJ databases">
        <title>Development of an integrated pest management strategy to control Xanthomonas campestris pv. campestris by using bacteriophages.</title>
        <authorList>
            <person name="Holtappels D."/>
            <person name="Rombouts S."/>
            <person name="Lavigne R."/>
            <person name="Wagemans J."/>
        </authorList>
    </citation>
    <scope>NUCLEOTIDE SEQUENCE</scope>
</reference>
<evidence type="ECO:0000256" key="1">
    <source>
        <dbReference type="SAM" id="Coils"/>
    </source>
</evidence>
<dbReference type="Proteomes" id="UP000671952">
    <property type="component" value="Segment"/>
</dbReference>
<evidence type="ECO:0000313" key="3">
    <source>
        <dbReference type="EMBL" id="QJI52994.1"/>
    </source>
</evidence>
<dbReference type="EMBL" id="MT161385">
    <property type="protein sequence ID" value="QJI52994.1"/>
    <property type="molecule type" value="Genomic_DNA"/>
</dbReference>
<feature type="transmembrane region" description="Helical" evidence="2">
    <location>
        <begin position="37"/>
        <end position="55"/>
    </location>
</feature>
<name>A0A858WHQ0_9CAUD</name>
<proteinExistence type="predicted"/>
<evidence type="ECO:0000256" key="2">
    <source>
        <dbReference type="SAM" id="Phobius"/>
    </source>
</evidence>
<sequence>MDVELEAAVDSPGDMGAGVPINPPIDPQTGAPVKLEGVVYGAITALLMGGIGWIFQRRTRSSNALEDTVNDTNAGLVVDLRARNAQLEKQSADLFEQLRSSTTDLIKAEALAQRAQNEVDNVNRAATMAAESVLRISNDMAQMRVVLARREGYIVRLKETLAANNIPIPPEPETP</sequence>
<keyword evidence="2" id="KW-0812">Transmembrane</keyword>
<feature type="coiled-coil region" evidence="1">
    <location>
        <begin position="77"/>
        <end position="125"/>
    </location>
</feature>
<evidence type="ECO:0000313" key="4">
    <source>
        <dbReference type="Proteomes" id="UP000671952"/>
    </source>
</evidence>
<keyword evidence="4" id="KW-1185">Reference proteome</keyword>
<keyword evidence="2" id="KW-1133">Transmembrane helix</keyword>
<keyword evidence="2" id="KW-0472">Membrane</keyword>
<accession>A0A858WHQ0</accession>
<keyword evidence="1" id="KW-0175">Coiled coil</keyword>